<gene>
    <name evidence="2" type="ORF">BKA67DRAFT_589357</name>
</gene>
<dbReference type="EMBL" id="JAGPXC010000001">
    <property type="protein sequence ID" value="KAH6659179.1"/>
    <property type="molecule type" value="Genomic_DNA"/>
</dbReference>
<protein>
    <submittedName>
        <fullName evidence="2">Heterokaryon incompatibility protein-domain-containing protein</fullName>
    </submittedName>
</protein>
<keyword evidence="3" id="KW-1185">Reference proteome</keyword>
<organism evidence="2 3">
    <name type="scientific">Truncatella angustata</name>
    <dbReference type="NCBI Taxonomy" id="152316"/>
    <lineage>
        <taxon>Eukaryota</taxon>
        <taxon>Fungi</taxon>
        <taxon>Dikarya</taxon>
        <taxon>Ascomycota</taxon>
        <taxon>Pezizomycotina</taxon>
        <taxon>Sordariomycetes</taxon>
        <taxon>Xylariomycetidae</taxon>
        <taxon>Amphisphaeriales</taxon>
        <taxon>Sporocadaceae</taxon>
        <taxon>Truncatella</taxon>
    </lineage>
</organism>
<name>A0A9P9A3R4_9PEZI</name>
<dbReference type="GeneID" id="70133339"/>
<feature type="domain" description="Heterokaryon incompatibility" evidence="1">
    <location>
        <begin position="38"/>
        <end position="204"/>
    </location>
</feature>
<dbReference type="InterPro" id="IPR052895">
    <property type="entry name" value="HetReg/Transcr_Mod"/>
</dbReference>
<dbReference type="Proteomes" id="UP000758603">
    <property type="component" value="Unassembled WGS sequence"/>
</dbReference>
<sequence length="392" mass="45326">MESILGDQVRILDILPDDKGTTIRCQLRVVSLADDPIYEALSYVWGSPHHVWDGAYVDQSKANLVSIEISNRRQEVTSNLYAALTRLRSSSKNRPVWIDQLCINQNDYEEKSTQVQLMRKIYSKCTRGLIWLGEIRDDIPENDAATVVEYLVYINALLHSDGSSHLALPNFTRSRPDFERFLKALRSIHRYQCTWWTRIWTLQEAVLPRKADIFWGPFIIPWNTFLDAARFFTFKSFLELDIASGLGKHEQWVMFDIFRYVKALADARYRVHAGGVHMQLDPMHILSRWRGRLASDPRDKIYALSSLYDNKTLPSSGKCDYSLTVQEVFESVTMDLIQLYGDLRPLSMCPRVLCKYATPGIPGWVIDLGSERGYFGPWTTDYRLYDITCRGL</sequence>
<evidence type="ECO:0000259" key="1">
    <source>
        <dbReference type="Pfam" id="PF06985"/>
    </source>
</evidence>
<dbReference type="RefSeq" id="XP_045963310.1">
    <property type="nucleotide sequence ID" value="XM_046104448.1"/>
</dbReference>
<dbReference type="PANTHER" id="PTHR24148">
    <property type="entry name" value="ANKYRIN REPEAT DOMAIN-CONTAINING PROTEIN 39 HOMOLOG-RELATED"/>
    <property type="match status" value="1"/>
</dbReference>
<evidence type="ECO:0000313" key="3">
    <source>
        <dbReference type="Proteomes" id="UP000758603"/>
    </source>
</evidence>
<dbReference type="PANTHER" id="PTHR24148:SF82">
    <property type="entry name" value="HETEROKARYON INCOMPATIBILITY DOMAIN-CONTAINING PROTEIN"/>
    <property type="match status" value="1"/>
</dbReference>
<proteinExistence type="predicted"/>
<dbReference type="AlphaFoldDB" id="A0A9P9A3R4"/>
<dbReference type="Pfam" id="PF06985">
    <property type="entry name" value="HET"/>
    <property type="match status" value="1"/>
</dbReference>
<dbReference type="InterPro" id="IPR010730">
    <property type="entry name" value="HET"/>
</dbReference>
<accession>A0A9P9A3R4</accession>
<evidence type="ECO:0000313" key="2">
    <source>
        <dbReference type="EMBL" id="KAH6659179.1"/>
    </source>
</evidence>
<comment type="caution">
    <text evidence="2">The sequence shown here is derived from an EMBL/GenBank/DDBJ whole genome shotgun (WGS) entry which is preliminary data.</text>
</comment>
<reference evidence="2" key="1">
    <citation type="journal article" date="2021" name="Nat. Commun.">
        <title>Genetic determinants of endophytism in the Arabidopsis root mycobiome.</title>
        <authorList>
            <person name="Mesny F."/>
            <person name="Miyauchi S."/>
            <person name="Thiergart T."/>
            <person name="Pickel B."/>
            <person name="Atanasova L."/>
            <person name="Karlsson M."/>
            <person name="Huettel B."/>
            <person name="Barry K.W."/>
            <person name="Haridas S."/>
            <person name="Chen C."/>
            <person name="Bauer D."/>
            <person name="Andreopoulos W."/>
            <person name="Pangilinan J."/>
            <person name="LaButti K."/>
            <person name="Riley R."/>
            <person name="Lipzen A."/>
            <person name="Clum A."/>
            <person name="Drula E."/>
            <person name="Henrissat B."/>
            <person name="Kohler A."/>
            <person name="Grigoriev I.V."/>
            <person name="Martin F.M."/>
            <person name="Hacquard S."/>
        </authorList>
    </citation>
    <scope>NUCLEOTIDE SEQUENCE</scope>
    <source>
        <strain evidence="2">MPI-SDFR-AT-0073</strain>
    </source>
</reference>
<dbReference type="OrthoDB" id="3557394at2759"/>